<dbReference type="PANTHER" id="PTHR47691">
    <property type="entry name" value="REGULATOR-RELATED"/>
    <property type="match status" value="1"/>
</dbReference>
<comment type="caution">
    <text evidence="2">The sequence shown here is derived from an EMBL/GenBank/DDBJ whole genome shotgun (WGS) entry which is preliminary data.</text>
</comment>
<dbReference type="OrthoDB" id="9812579at2"/>
<dbReference type="EMBL" id="QHKI01000078">
    <property type="protein sequence ID" value="RSM67912.1"/>
    <property type="molecule type" value="Genomic_DNA"/>
</dbReference>
<dbReference type="PRINTS" id="PR00364">
    <property type="entry name" value="DISEASERSIST"/>
</dbReference>
<dbReference type="GO" id="GO:0006355">
    <property type="term" value="P:regulation of DNA-templated transcription"/>
    <property type="evidence" value="ECO:0007669"/>
    <property type="project" value="InterPro"/>
</dbReference>
<proteinExistence type="predicted"/>
<dbReference type="Pfam" id="PF25872">
    <property type="entry name" value="HTH_77"/>
    <property type="match status" value="1"/>
</dbReference>
<feature type="domain" description="HTH luxR-type" evidence="1">
    <location>
        <begin position="712"/>
        <end position="777"/>
    </location>
</feature>
<evidence type="ECO:0000259" key="1">
    <source>
        <dbReference type="PROSITE" id="PS50043"/>
    </source>
</evidence>
<dbReference type="InterPro" id="IPR058852">
    <property type="entry name" value="HTH_77"/>
</dbReference>
<dbReference type="GO" id="GO:0003677">
    <property type="term" value="F:DNA binding"/>
    <property type="evidence" value="ECO:0007669"/>
    <property type="project" value="InterPro"/>
</dbReference>
<dbReference type="CDD" id="cd06170">
    <property type="entry name" value="LuxR_C_like"/>
    <property type="match status" value="1"/>
</dbReference>
<sequence length="782" mass="84674">MVGTGSNRPSGSLPAELTSFVGRRSEISEAKRALSAARLLTLTGVGGVGKTRLALRVAAGVRRAFADGVWLVELAALQDRSLLEQTVADAMGLRDRSARPPWEVVVGHLADKQLLLVLDNCEHLADQCAGLAAGLLAVAPGLRILATSRHALGAPGEQILTVPPLPVVDPERLPRPGKLVHDEAVRLFVERAALVRPGFAATPDNHTTIGRICWQLDGLPLAIELAAARVRVLSPDQILHRLDDCFRLLRGGSRTVVPRHLTLRAVIDYSYELCSPLEQLLWARASVFAGGFDLDAAEAVCAGDGIDRDQVLDLVTGLVDKSILIRQDQTHGSHARYRLLDPLRCYGRDALPKAEPEMLCRRHRDYYLRLAERGQAEWFGPTQRKVAARTRCEHDNLRLALKFCLSTPGESQTGLRMAGALYFYWLGCGLLAEGRHWLDRALAMHAEPTKARATALWVNAHLAVARGDASRAMDMAQEARDWAERRDEPTVLAYAIFVQGAAAWLSGDSPHGQALLGDALARFETLGEVSTTVAIAHVMVIVVAVFQEHLARAVALGTRARALCERHGEQWARAYTLAGLALAEWRRGAVAQASAHTQEGVRVLHAFHDTFGTVLLIEQLAWIVGAAGDSERAAALLGAASTIWPLVGEQPLLGSPHYLAVREACEQQARRTLGDRAFRAGFASGADLDIEQAVAYALGKKAEPATAAPTGTSTSENPLTKREQQVAELVAHGLSNKDVAARLVIAQRTAEAHVERILAKLGFTSRTQLAAWITQPGEERNP</sequence>
<gene>
    <name evidence="2" type="ORF">DMH04_47955</name>
</gene>
<dbReference type="Gene3D" id="1.10.10.10">
    <property type="entry name" value="Winged helix-like DNA-binding domain superfamily/Winged helix DNA-binding domain"/>
    <property type="match status" value="1"/>
</dbReference>
<dbReference type="InterPro" id="IPR000792">
    <property type="entry name" value="Tscrpt_reg_LuxR_C"/>
</dbReference>
<dbReference type="PROSITE" id="PS50043">
    <property type="entry name" value="HTH_LUXR_2"/>
    <property type="match status" value="1"/>
</dbReference>
<dbReference type="SUPFAM" id="SSF46894">
    <property type="entry name" value="C-terminal effector domain of the bipartite response regulators"/>
    <property type="match status" value="1"/>
</dbReference>
<dbReference type="InterPro" id="IPR016032">
    <property type="entry name" value="Sig_transdc_resp-reg_C-effctor"/>
</dbReference>
<evidence type="ECO:0000313" key="3">
    <source>
        <dbReference type="Proteomes" id="UP000287547"/>
    </source>
</evidence>
<accession>A0A428YJZ6</accession>
<dbReference type="InterPro" id="IPR027417">
    <property type="entry name" value="P-loop_NTPase"/>
</dbReference>
<dbReference type="AlphaFoldDB" id="A0A428YJZ6"/>
<dbReference type="PRINTS" id="PR00038">
    <property type="entry name" value="HTHLUXR"/>
</dbReference>
<protein>
    <submittedName>
        <fullName evidence="2">LuxR family transcriptional regulator</fullName>
    </submittedName>
</protein>
<dbReference type="SMART" id="SM00421">
    <property type="entry name" value="HTH_LUXR"/>
    <property type="match status" value="1"/>
</dbReference>
<reference evidence="2 3" key="1">
    <citation type="submission" date="2018-05" db="EMBL/GenBank/DDBJ databases">
        <title>Evolution of GPA BGCs.</title>
        <authorList>
            <person name="Waglechner N."/>
            <person name="Wright G.D."/>
        </authorList>
    </citation>
    <scope>NUCLEOTIDE SEQUENCE [LARGE SCALE GENOMIC DNA]</scope>
    <source>
        <strain evidence="2 3">A82846</strain>
    </source>
</reference>
<dbReference type="Gene3D" id="3.40.50.300">
    <property type="entry name" value="P-loop containing nucleotide triphosphate hydrolases"/>
    <property type="match status" value="1"/>
</dbReference>
<dbReference type="SUPFAM" id="SSF52540">
    <property type="entry name" value="P-loop containing nucleoside triphosphate hydrolases"/>
    <property type="match status" value="1"/>
</dbReference>
<dbReference type="InterPro" id="IPR036388">
    <property type="entry name" value="WH-like_DNA-bd_sf"/>
</dbReference>
<organism evidence="2 3">
    <name type="scientific">Kibdelosporangium aridum</name>
    <dbReference type="NCBI Taxonomy" id="2030"/>
    <lineage>
        <taxon>Bacteria</taxon>
        <taxon>Bacillati</taxon>
        <taxon>Actinomycetota</taxon>
        <taxon>Actinomycetes</taxon>
        <taxon>Pseudonocardiales</taxon>
        <taxon>Pseudonocardiaceae</taxon>
        <taxon>Kibdelosporangium</taxon>
    </lineage>
</organism>
<name>A0A428YJZ6_KIBAR</name>
<dbReference type="Proteomes" id="UP000287547">
    <property type="component" value="Unassembled WGS sequence"/>
</dbReference>
<dbReference type="Pfam" id="PF00196">
    <property type="entry name" value="GerE"/>
    <property type="match status" value="1"/>
</dbReference>
<dbReference type="PANTHER" id="PTHR47691:SF3">
    <property type="entry name" value="HTH-TYPE TRANSCRIPTIONAL REGULATOR RV0890C-RELATED"/>
    <property type="match status" value="1"/>
</dbReference>
<dbReference type="InterPro" id="IPR011990">
    <property type="entry name" value="TPR-like_helical_dom_sf"/>
</dbReference>
<dbReference type="Gene3D" id="1.25.40.10">
    <property type="entry name" value="Tetratricopeptide repeat domain"/>
    <property type="match status" value="1"/>
</dbReference>
<evidence type="ECO:0000313" key="2">
    <source>
        <dbReference type="EMBL" id="RSM67912.1"/>
    </source>
</evidence>